<dbReference type="SMART" id="SM00748">
    <property type="entry name" value="HEPN"/>
    <property type="match status" value="1"/>
</dbReference>
<evidence type="ECO:0000313" key="2">
    <source>
        <dbReference type="EMBL" id="BBG27766.1"/>
    </source>
</evidence>
<name>A0A510E5L3_9CREN</name>
<sequence>MKTIIQAEEGLDVARALLSAGKYFAVSYYPQQAVGKALKSLSIYLGKDPGKTNSLIELSDMLEKEGLQVPSRKEHLMVSHRTSSSPDILTLLTEPQPDYTIKILQEIYMKGQRGDKLGKIRGKSAIESQVKMLNLAKEIAENIATECPNLQEAYIFGSGGTIYTRAI</sequence>
<dbReference type="InterPro" id="IPR007842">
    <property type="entry name" value="HEPN_dom"/>
</dbReference>
<dbReference type="RefSeq" id="WP_232516001.1">
    <property type="nucleotide sequence ID" value="NZ_AP018930.1"/>
</dbReference>
<dbReference type="Gene3D" id="1.20.120.330">
    <property type="entry name" value="Nucleotidyltransferases domain 2"/>
    <property type="match status" value="1"/>
</dbReference>
<organism evidence="2 3">
    <name type="scientific">Sulfuracidifex tepidarius</name>
    <dbReference type="NCBI Taxonomy" id="1294262"/>
    <lineage>
        <taxon>Archaea</taxon>
        <taxon>Thermoproteota</taxon>
        <taxon>Thermoprotei</taxon>
        <taxon>Sulfolobales</taxon>
        <taxon>Sulfolobaceae</taxon>
        <taxon>Sulfuracidifex</taxon>
    </lineage>
</organism>
<accession>A0A510E5L3</accession>
<feature type="domain" description="HEPN" evidence="1">
    <location>
        <begin position="4"/>
        <end position="107"/>
    </location>
</feature>
<dbReference type="GeneID" id="41718629"/>
<gene>
    <name evidence="2" type="ORF">IC007_2320</name>
</gene>
<proteinExistence type="predicted"/>
<protein>
    <recommendedName>
        <fullName evidence="1">HEPN domain-containing protein</fullName>
    </recommendedName>
</protein>
<reference evidence="3" key="1">
    <citation type="submission" date="2018-09" db="EMBL/GenBank/DDBJ databases">
        <title>Complete Genome Sequencing of Sulfolobus sp. JCM 16834.</title>
        <authorList>
            <person name="Kato S."/>
            <person name="Itoh T."/>
            <person name="Ohkuma M."/>
        </authorList>
    </citation>
    <scope>NUCLEOTIDE SEQUENCE [LARGE SCALE GENOMIC DNA]</scope>
    <source>
        <strain evidence="3">IC-007</strain>
    </source>
</reference>
<evidence type="ECO:0000259" key="1">
    <source>
        <dbReference type="PROSITE" id="PS50910"/>
    </source>
</evidence>
<evidence type="ECO:0000313" key="3">
    <source>
        <dbReference type="Proteomes" id="UP000325030"/>
    </source>
</evidence>
<dbReference type="PROSITE" id="PS50910">
    <property type="entry name" value="HEPN"/>
    <property type="match status" value="1"/>
</dbReference>
<dbReference type="AlphaFoldDB" id="A0A510E5L3"/>
<dbReference type="SUPFAM" id="SSF81593">
    <property type="entry name" value="Nucleotidyltransferase substrate binding subunit/domain"/>
    <property type="match status" value="1"/>
</dbReference>
<dbReference type="EMBL" id="AP018930">
    <property type="protein sequence ID" value="BBG27766.1"/>
    <property type="molecule type" value="Genomic_DNA"/>
</dbReference>
<dbReference type="Proteomes" id="UP000325030">
    <property type="component" value="Chromosome"/>
</dbReference>
<dbReference type="Pfam" id="PF05168">
    <property type="entry name" value="HEPN"/>
    <property type="match status" value="1"/>
</dbReference>